<evidence type="ECO:0000313" key="3">
    <source>
        <dbReference type="Proteomes" id="UP000594749"/>
    </source>
</evidence>
<dbReference type="RefSeq" id="WP_025803563.1">
    <property type="nucleotide sequence ID" value="NZ_CP053842.1"/>
</dbReference>
<dbReference type="OrthoDB" id="5372904at2"/>
<organism evidence="2 3">
    <name type="scientific">Campylobacter corcagiensis</name>
    <dbReference type="NCBI Taxonomy" id="1448857"/>
    <lineage>
        <taxon>Bacteria</taxon>
        <taxon>Pseudomonadati</taxon>
        <taxon>Campylobacterota</taxon>
        <taxon>Epsilonproteobacteria</taxon>
        <taxon>Campylobacterales</taxon>
        <taxon>Campylobacteraceae</taxon>
        <taxon>Campylobacter</taxon>
    </lineage>
</organism>
<keyword evidence="1" id="KW-0812">Transmembrane</keyword>
<keyword evidence="1" id="KW-1133">Transmembrane helix</keyword>
<accession>A0A7M1LF44</accession>
<reference evidence="2 3" key="1">
    <citation type="submission" date="2020-10" db="EMBL/GenBank/DDBJ databases">
        <title>Campylobacter and Helicobacter PacBio genomes.</title>
        <authorList>
            <person name="Lane C."/>
        </authorList>
    </citation>
    <scope>NUCLEOTIDE SEQUENCE [LARGE SCALE GENOMIC DNA]</scope>
    <source>
        <strain evidence="2 3">2016D-0077</strain>
    </source>
</reference>
<feature type="transmembrane region" description="Helical" evidence="1">
    <location>
        <begin position="7"/>
        <end position="27"/>
    </location>
</feature>
<keyword evidence="3" id="KW-1185">Reference proteome</keyword>
<name>A0A7M1LF44_9BACT</name>
<dbReference type="Proteomes" id="UP000594749">
    <property type="component" value="Chromosome"/>
</dbReference>
<proteinExistence type="predicted"/>
<keyword evidence="1" id="KW-0472">Membrane</keyword>
<protein>
    <recommendedName>
        <fullName evidence="4">Type II secretion system protein</fullName>
    </recommendedName>
</protein>
<sequence length="145" mass="16008">MKRGFSLIMAIFFVVIIATLGMLSLNFSTKTGKQTVNLYLREQAELYAKSAIDFTVLAMQRNDYSKNCLDNLTIKFDDTFSANVDITYLDSAMTGCKNRSGGAVSTYSVKSGKGDNIAIFDVVVSTASGVSPEPIRFHRRTIQRP</sequence>
<gene>
    <name evidence="2" type="ORF">IMC76_08330</name>
</gene>
<evidence type="ECO:0000256" key="1">
    <source>
        <dbReference type="SAM" id="Phobius"/>
    </source>
</evidence>
<dbReference type="AlphaFoldDB" id="A0A7M1LF44"/>
<evidence type="ECO:0000313" key="2">
    <source>
        <dbReference type="EMBL" id="QOQ87202.1"/>
    </source>
</evidence>
<evidence type="ECO:0008006" key="4">
    <source>
        <dbReference type="Google" id="ProtNLM"/>
    </source>
</evidence>
<dbReference type="EMBL" id="CP063078">
    <property type="protein sequence ID" value="QOQ87202.1"/>
    <property type="molecule type" value="Genomic_DNA"/>
</dbReference>